<evidence type="ECO:0000313" key="1">
    <source>
        <dbReference type="EMBL" id="AHN84060.1"/>
    </source>
</evidence>
<keyword evidence="2" id="KW-1185">Reference proteome</keyword>
<dbReference type="EMBL" id="KJ194582">
    <property type="protein sequence ID" value="AHN84060.1"/>
    <property type="molecule type" value="Genomic_DNA"/>
</dbReference>
<accession>X2KT25</accession>
<sequence>MTKTEAADTIAMHVVIAARNGGKVISKMLVAEIMSEFSAGHRGPFLAEAANAANWKNCPVLPHGAKLSSKASFI</sequence>
<gene>
    <name evidence="1" type="primary">49</name>
    <name evidence="1" type="ORF">PBI_HAWKEYE_49</name>
</gene>
<proteinExistence type="predicted"/>
<dbReference type="RefSeq" id="YP_009035944.1">
    <property type="nucleotide sequence ID" value="NC_024209.1"/>
</dbReference>
<organism evidence="1 2">
    <name type="scientific">Mycobacterium phage Hawkeye</name>
    <dbReference type="NCBI Taxonomy" id="1458711"/>
    <lineage>
        <taxon>Viruses</taxon>
        <taxon>Duplodnaviria</taxon>
        <taxon>Heunggongvirae</taxon>
        <taxon>Uroviricota</taxon>
        <taxon>Caudoviricetes</taxon>
        <taxon>Dclasvirinae</taxon>
        <taxon>Hawkeyevirus</taxon>
        <taxon>Hawkeyevirus hawkeye</taxon>
    </lineage>
</organism>
<dbReference type="KEGG" id="vg:19527229"/>
<protein>
    <submittedName>
        <fullName evidence="1">Uncharacterized protein</fullName>
    </submittedName>
</protein>
<dbReference type="GeneID" id="19527229"/>
<reference evidence="1 2" key="1">
    <citation type="submission" date="2014-01" db="EMBL/GenBank/DDBJ databases">
        <authorList>
            <person name="Schneider V.M."/>
            <person name="Bowman C.A."/>
            <person name="Russell D.A."/>
            <person name="Pope W.H."/>
            <person name="Jacobs-Sera D."/>
            <person name="Hendrix R.W."/>
            <person name="Hatfull G.F."/>
        </authorList>
    </citation>
    <scope>NUCLEOTIDE SEQUENCE [LARGE SCALE GENOMIC DNA]</scope>
</reference>
<dbReference type="Proteomes" id="UP000019737">
    <property type="component" value="Segment"/>
</dbReference>
<name>X2KT25_9CAUD</name>
<evidence type="ECO:0000313" key="2">
    <source>
        <dbReference type="Proteomes" id="UP000019737"/>
    </source>
</evidence>